<dbReference type="EMBL" id="PXWG01000075">
    <property type="protein sequence ID" value="PSJ26383.1"/>
    <property type="molecule type" value="Genomic_DNA"/>
</dbReference>
<feature type="chain" id="PRO_5040911647" description="Secreted protein" evidence="2">
    <location>
        <begin position="31"/>
        <end position="176"/>
    </location>
</feature>
<sequence length="176" mass="17480">MLPFRTRRLIATAAALAGAFPLATAGTAPAAAAAGGVMAQTLNCSGSIRVNITNTGSVDGKGTLRCATPTTLYDGQLTLSGSATVSGLVYQTRTADQLSIFAGSSGEIIDLSVNRTLKKLADAPTGNATESGSGLVVGGGPFGGSTETESGTGTFGTATGTTTFLITDNYVLDLHA</sequence>
<gene>
    <name evidence="3" type="ORF">B7P34_23155</name>
</gene>
<reference evidence="3 4" key="1">
    <citation type="submission" date="2018-03" db="EMBL/GenBank/DDBJ databases">
        <title>Chitinolytic properties of Streptosporangium nondiastaticum TBG75A20.</title>
        <authorList>
            <person name="Gayathri V."/>
            <person name="Shiburaj S."/>
        </authorList>
    </citation>
    <scope>NUCLEOTIDE SEQUENCE [LARGE SCALE GENOMIC DNA]</scope>
    <source>
        <strain evidence="3 4">TBG75A20</strain>
    </source>
</reference>
<dbReference type="AlphaFoldDB" id="A0A9X7JMQ2"/>
<evidence type="ECO:0000313" key="4">
    <source>
        <dbReference type="Proteomes" id="UP000242427"/>
    </source>
</evidence>
<dbReference type="OrthoDB" id="9976125at2"/>
<dbReference type="PROSITE" id="PS51318">
    <property type="entry name" value="TAT"/>
    <property type="match status" value="1"/>
</dbReference>
<organism evidence="3 4">
    <name type="scientific">Streptosporangium nondiastaticum</name>
    <dbReference type="NCBI Taxonomy" id="35764"/>
    <lineage>
        <taxon>Bacteria</taxon>
        <taxon>Bacillati</taxon>
        <taxon>Actinomycetota</taxon>
        <taxon>Actinomycetes</taxon>
        <taxon>Streptosporangiales</taxon>
        <taxon>Streptosporangiaceae</taxon>
        <taxon>Streptosporangium</taxon>
    </lineage>
</organism>
<comment type="caution">
    <text evidence="3">The sequence shown here is derived from an EMBL/GenBank/DDBJ whole genome shotgun (WGS) entry which is preliminary data.</text>
</comment>
<protein>
    <recommendedName>
        <fullName evidence="5">Secreted protein</fullName>
    </recommendedName>
</protein>
<dbReference type="Proteomes" id="UP000242427">
    <property type="component" value="Unassembled WGS sequence"/>
</dbReference>
<evidence type="ECO:0008006" key="5">
    <source>
        <dbReference type="Google" id="ProtNLM"/>
    </source>
</evidence>
<evidence type="ECO:0000313" key="3">
    <source>
        <dbReference type="EMBL" id="PSJ26383.1"/>
    </source>
</evidence>
<feature type="signal peptide" evidence="2">
    <location>
        <begin position="1"/>
        <end position="30"/>
    </location>
</feature>
<name>A0A9X7JMQ2_9ACTN</name>
<feature type="compositionally biased region" description="Low complexity" evidence="1">
    <location>
        <begin position="144"/>
        <end position="154"/>
    </location>
</feature>
<keyword evidence="2" id="KW-0732">Signal</keyword>
<keyword evidence="4" id="KW-1185">Reference proteome</keyword>
<dbReference type="RefSeq" id="WP_106679409.1">
    <property type="nucleotide sequence ID" value="NZ_PXWG01000075.1"/>
</dbReference>
<accession>A0A9X7JMQ2</accession>
<feature type="region of interest" description="Disordered" evidence="1">
    <location>
        <begin position="123"/>
        <end position="154"/>
    </location>
</feature>
<evidence type="ECO:0000256" key="2">
    <source>
        <dbReference type="SAM" id="SignalP"/>
    </source>
</evidence>
<dbReference type="InterPro" id="IPR006311">
    <property type="entry name" value="TAT_signal"/>
</dbReference>
<evidence type="ECO:0000256" key="1">
    <source>
        <dbReference type="SAM" id="MobiDB-lite"/>
    </source>
</evidence>
<proteinExistence type="predicted"/>